<proteinExistence type="predicted"/>
<dbReference type="EMBL" id="ML987189">
    <property type="protein sequence ID" value="KAF2255760.1"/>
    <property type="molecule type" value="Genomic_DNA"/>
</dbReference>
<reference evidence="1" key="1">
    <citation type="journal article" date="2020" name="Stud. Mycol.">
        <title>101 Dothideomycetes genomes: a test case for predicting lifestyles and emergence of pathogens.</title>
        <authorList>
            <person name="Haridas S."/>
            <person name="Albert R."/>
            <person name="Binder M."/>
            <person name="Bloem J."/>
            <person name="Labutti K."/>
            <person name="Salamov A."/>
            <person name="Andreopoulos B."/>
            <person name="Baker S."/>
            <person name="Barry K."/>
            <person name="Bills G."/>
            <person name="Bluhm B."/>
            <person name="Cannon C."/>
            <person name="Castanera R."/>
            <person name="Culley D."/>
            <person name="Daum C."/>
            <person name="Ezra D."/>
            <person name="Gonzalez J."/>
            <person name="Henrissat B."/>
            <person name="Kuo A."/>
            <person name="Liang C."/>
            <person name="Lipzen A."/>
            <person name="Lutzoni F."/>
            <person name="Magnuson J."/>
            <person name="Mondo S."/>
            <person name="Nolan M."/>
            <person name="Ohm R."/>
            <person name="Pangilinan J."/>
            <person name="Park H.-J."/>
            <person name="Ramirez L."/>
            <person name="Alfaro M."/>
            <person name="Sun H."/>
            <person name="Tritt A."/>
            <person name="Yoshinaga Y."/>
            <person name="Zwiers L.-H."/>
            <person name="Turgeon B."/>
            <person name="Goodwin S."/>
            <person name="Spatafora J."/>
            <person name="Crous P."/>
            <person name="Grigoriev I."/>
        </authorList>
    </citation>
    <scope>NUCLEOTIDE SEQUENCE</scope>
    <source>
        <strain evidence="1">CBS 122368</strain>
    </source>
</reference>
<evidence type="ECO:0000313" key="1">
    <source>
        <dbReference type="EMBL" id="KAF2255760.1"/>
    </source>
</evidence>
<dbReference type="Proteomes" id="UP000800094">
    <property type="component" value="Unassembled WGS sequence"/>
</dbReference>
<sequence length="80" mass="9139">MSLAAFTFLSSVQIRYLTLSWSRYPAFCTPPCRSTLYVSIDGNTEDLTVDLEWARHGLAEEYVWLAVCGYAEKREVIDIV</sequence>
<accession>A0A6A6J1J4</accession>
<organism evidence="1 2">
    <name type="scientific">Trematosphaeria pertusa</name>
    <dbReference type="NCBI Taxonomy" id="390896"/>
    <lineage>
        <taxon>Eukaryota</taxon>
        <taxon>Fungi</taxon>
        <taxon>Dikarya</taxon>
        <taxon>Ascomycota</taxon>
        <taxon>Pezizomycotina</taxon>
        <taxon>Dothideomycetes</taxon>
        <taxon>Pleosporomycetidae</taxon>
        <taxon>Pleosporales</taxon>
        <taxon>Massarineae</taxon>
        <taxon>Trematosphaeriaceae</taxon>
        <taxon>Trematosphaeria</taxon>
    </lineage>
</organism>
<gene>
    <name evidence="1" type="ORF">BU26DRAFT_512725</name>
</gene>
<dbReference type="GeneID" id="54580785"/>
<evidence type="ECO:0000313" key="2">
    <source>
        <dbReference type="Proteomes" id="UP000800094"/>
    </source>
</evidence>
<dbReference type="AlphaFoldDB" id="A0A6A6J1J4"/>
<dbReference type="RefSeq" id="XP_033690764.1">
    <property type="nucleotide sequence ID" value="XM_033827455.1"/>
</dbReference>
<protein>
    <submittedName>
        <fullName evidence="1">Uncharacterized protein</fullName>
    </submittedName>
</protein>
<name>A0A6A6J1J4_9PLEO</name>
<keyword evidence="2" id="KW-1185">Reference proteome</keyword>